<evidence type="ECO:0000256" key="1">
    <source>
        <dbReference type="SAM" id="MobiDB-lite"/>
    </source>
</evidence>
<dbReference type="AlphaFoldDB" id="F8PKZ6"/>
<dbReference type="GO" id="GO:0003676">
    <property type="term" value="F:nucleic acid binding"/>
    <property type="evidence" value="ECO:0007669"/>
    <property type="project" value="InterPro"/>
</dbReference>
<dbReference type="Pfam" id="PF03184">
    <property type="entry name" value="DDE_1"/>
    <property type="match status" value="1"/>
</dbReference>
<dbReference type="HOGENOM" id="CLU_025150_0_0_1"/>
<dbReference type="InterPro" id="IPR004875">
    <property type="entry name" value="DDE_SF_endonuclease_dom"/>
</dbReference>
<gene>
    <name evidence="3" type="ORF">SERLA73DRAFT_149873</name>
</gene>
<feature type="domain" description="DDE-1" evidence="2">
    <location>
        <begin position="70"/>
        <end position="191"/>
    </location>
</feature>
<dbReference type="OrthoDB" id="2667725at2759"/>
<evidence type="ECO:0000313" key="4">
    <source>
        <dbReference type="Proteomes" id="UP000008063"/>
    </source>
</evidence>
<sequence length="436" mass="49571">MSFGYILEGLQQVSFVFNLLEDTVETLDIKEDCIWAADETGFQPGGGNKKCVFGPAGAKNQYQQCSGNSKNITVMVTICTDGAKIPPAVIYKGKAFKFGTHWHQNNELCALVIGCCWIEDFDKKTCEKTAGRPRLLLVDGHNSHYTKTFLTYARKDNFYVLYYLAHTTYVYQSLDVAVFGVLKCCWLEEWDEFERTTYRIEDHKEKLYKVWKPQAMGTYHYSSQVQYQAVTTAIYQYQQSCAGKNTANDKDLFGSSSISTSSSFLQSLTLVSPNDPIGFLTTPAQQKNRLPQEEEKINTKKYGKLMGDGLPYYLTSDTFFSQVVDHEKAVADNEVKQAWKEARGQRAGALEAWKKDNKARKQHNRDLKANYQVKVNQWKEECENAKAEKRQPAWKKPVCGKLKTPLLKPTAIEEAIGDDADLDADEHENSTEEEEE</sequence>
<evidence type="ECO:0000313" key="3">
    <source>
        <dbReference type="EMBL" id="EGO03640.1"/>
    </source>
</evidence>
<accession>F8PKZ6</accession>
<proteinExistence type="predicted"/>
<protein>
    <recommendedName>
        <fullName evidence="2">DDE-1 domain-containing protein</fullName>
    </recommendedName>
</protein>
<dbReference type="InParanoid" id="F8PKZ6"/>
<reference evidence="4" key="1">
    <citation type="journal article" date="2011" name="Science">
        <title>The plant cell wall-decomposing machinery underlies the functional diversity of forest fungi.</title>
        <authorList>
            <person name="Eastwood D.C."/>
            <person name="Floudas D."/>
            <person name="Binder M."/>
            <person name="Majcherczyk A."/>
            <person name="Schneider P."/>
            <person name="Aerts A."/>
            <person name="Asiegbu F.O."/>
            <person name="Baker S.E."/>
            <person name="Barry K."/>
            <person name="Bendiksby M."/>
            <person name="Blumentritt M."/>
            <person name="Coutinho P.M."/>
            <person name="Cullen D."/>
            <person name="de Vries R.P."/>
            <person name="Gathman A."/>
            <person name="Goodell B."/>
            <person name="Henrissat B."/>
            <person name="Ihrmark K."/>
            <person name="Kauserud H."/>
            <person name="Kohler A."/>
            <person name="LaButti K."/>
            <person name="Lapidus A."/>
            <person name="Lavin J.L."/>
            <person name="Lee Y.-H."/>
            <person name="Lindquist E."/>
            <person name="Lilly W."/>
            <person name="Lucas S."/>
            <person name="Morin E."/>
            <person name="Murat C."/>
            <person name="Oguiza J.A."/>
            <person name="Park J."/>
            <person name="Pisabarro A.G."/>
            <person name="Riley R."/>
            <person name="Rosling A."/>
            <person name="Salamov A."/>
            <person name="Schmidt O."/>
            <person name="Schmutz J."/>
            <person name="Skrede I."/>
            <person name="Stenlid J."/>
            <person name="Wiebenga A."/>
            <person name="Xie X."/>
            <person name="Kuees U."/>
            <person name="Hibbett D.S."/>
            <person name="Hoffmeister D."/>
            <person name="Hoegberg N."/>
            <person name="Martin F."/>
            <person name="Grigoriev I.V."/>
            <person name="Watkinson S.C."/>
        </authorList>
    </citation>
    <scope>NUCLEOTIDE SEQUENCE [LARGE SCALE GENOMIC DNA]</scope>
    <source>
        <strain evidence="4">strain S7.3</strain>
    </source>
</reference>
<keyword evidence="4" id="KW-1185">Reference proteome</keyword>
<feature type="compositionally biased region" description="Acidic residues" evidence="1">
    <location>
        <begin position="415"/>
        <end position="436"/>
    </location>
</feature>
<dbReference type="Proteomes" id="UP000008063">
    <property type="component" value="Unassembled WGS sequence"/>
</dbReference>
<dbReference type="STRING" id="936435.F8PKZ6"/>
<evidence type="ECO:0000259" key="2">
    <source>
        <dbReference type="Pfam" id="PF03184"/>
    </source>
</evidence>
<name>F8PKZ6_SERL3</name>
<organism evidence="4">
    <name type="scientific">Serpula lacrymans var. lacrymans (strain S7.3)</name>
    <name type="common">Dry rot fungus</name>
    <dbReference type="NCBI Taxonomy" id="936435"/>
    <lineage>
        <taxon>Eukaryota</taxon>
        <taxon>Fungi</taxon>
        <taxon>Dikarya</taxon>
        <taxon>Basidiomycota</taxon>
        <taxon>Agaricomycotina</taxon>
        <taxon>Agaricomycetes</taxon>
        <taxon>Agaricomycetidae</taxon>
        <taxon>Boletales</taxon>
        <taxon>Coniophorineae</taxon>
        <taxon>Serpulaceae</taxon>
        <taxon>Serpula</taxon>
    </lineage>
</organism>
<dbReference type="EMBL" id="GL945475">
    <property type="protein sequence ID" value="EGO03640.1"/>
    <property type="molecule type" value="Genomic_DNA"/>
</dbReference>
<dbReference type="OMA" id="KETSCEG"/>
<feature type="region of interest" description="Disordered" evidence="1">
    <location>
        <begin position="413"/>
        <end position="436"/>
    </location>
</feature>